<feature type="coiled-coil region" evidence="3">
    <location>
        <begin position="416"/>
        <end position="443"/>
    </location>
</feature>
<sequence length="1714" mass="197972">MSESWNFLKQNMEIPIERIKNSCVVAVLGKRDGLSGDFEYLVELKSPNGFAKWMISEELRKLEFGDVILDEFLKTKSSQFLITPKKILQKLKIGEVFFFYVMWNNIGDDKCTWESEKYLISFPNIAEKVKRLKTKKEYEIVSTYLMNCFRSSFNTIYETKEDEFKYESICSFLRKLPLSNHPCLIITTLDCQPKWIKYFKLNSLQPAFSPVSLKDEFDKIFIDDDDQPKYKIAVCTISYLNINPFLLNLCDWSCFIFDQINIYSNRKTLDEVYNEIDPFSIFTNPEISNSDPESIKFLSTLIDKEQKKAFSAQYNKIDIFNFILTSHTYVGYKSHGFIYESVLKIPMTQKITNDLKEIYQKNNDFNDDHSNSSKQWTNYKEIIKTMNYIGDTYQGNTKYEVFVQLLKHFIKKEEYIVVMSKNMKNIEEALDESEIEFVNVQDLNEKNKNFVILTKTLEINMLSDEKFSNIIIFDGSFDFYSEFKTLADSKFIEQKHFNIFRIIYEQSIEDVLFSRRNIEKEKEADNMDKLSEALRMSGFLLKGVKSVNYEVPLNQTYRKILQNSLHFSIESRSDIQGIPESAFFAIKKQRRENFYADSNDSGDFTKSKHGIPRNEIKVDDNLVTRITQINSKKQPKSSMSSDSESNPNSKVTEMTTDVISKLKSNSFNFINYTRGSSDDDVEENLVELSQSMDNNSDENLKSQKSFSSSDSDSSSSDNSDTYSDSDTSDSDESTETSSSEGGHINVSIPNSESSDSSAKRNKTEHRIVTNTLLSSDISEISYSNSDSSENSEIEVKSKINRIHQTSSSSDSDEPKILSKIDERSLKKSKRAHKKEKNKDAANHKQSIKEADSKQQKVTESNDKNEMFRNRDHQKSIERSRIKINDDEMELRESRKKVRSFSPPKISDISKKHEKRFTLDPYYEELLNNDDIDPDLQNKVLEYVAKMKYTDDRKTKHNYLWTKDEHRKVVCVLMHFGFQSIEKFRKLADLPLKSDSEITDYVKCILRASKLLKNKKLSPRFQIPIDDLKCIAFCDDFFRQAKQCLKKDPDLDEFEQEYIEYILKNGFLYIIDNPISQGKFKTLFEAITKARQMLGMNEKLIIYDDSESSNDESDESSDEPPPRRRPAPRSRPTVNTRTRSRDENKSSPSRSPSPPPKPKQKIERTKSQAIKQTSIKEEDKHSKTKTIPKKQDQIKSITTTAKIPNKTPLESSIGKLQTTTPVAVQPLPENQIAVRPKKIPPPPPYKKSVEDNKIICKKGQLEENIISYKTDLFLENQDQTSSEELLDTSDFSDSRSQFNSSDYSAFSESEFPEFEKQEEDQPEITMEKTANKNPFSSIVMKRPSQTFIADTESSRRSISGISFEGEDDYSSDESDKNYVGSGISGTKKSKRAKLHDEDLSDDEIIFDKAVNKVKKRKWPHRNDKDENDPNFNSRKSKQKEKPIKYAPTVLTLPYSPRPKLTIIDIGQVVNDGRWLSARYNYSLGYKSEVIYNSTTDGHTHEIYVCTIEQGDDGAPLFKVTQKSDPTLCWISNSITKPWQDILTDVNKWRKINHLPIRRSFINGSEMFGLKVPRVRNAILTPSKSESSQKVVPQNMDASKQPSSIKKDINITENDDDSPGMNISQEDESIQPQYVPVEQDLIMSTSSPQIQNEIPQSQQITVNKQQIADVIRINTRNSEAQFVFDFNSIMDKIRFMKSLINHKLSIRSNPTNPIEI</sequence>
<dbReference type="InterPro" id="IPR003889">
    <property type="entry name" value="FYrich_C"/>
</dbReference>
<feature type="compositionally biased region" description="Acidic residues" evidence="4">
    <location>
        <begin position="1309"/>
        <end position="1321"/>
    </location>
</feature>
<dbReference type="VEuPathDB" id="TrichDB:TVAG_176990"/>
<reference evidence="5" key="2">
    <citation type="journal article" date="2007" name="Science">
        <title>Draft genome sequence of the sexually transmitted pathogen Trichomonas vaginalis.</title>
        <authorList>
            <person name="Carlton J.M."/>
            <person name="Hirt R.P."/>
            <person name="Silva J.C."/>
            <person name="Delcher A.L."/>
            <person name="Schatz M."/>
            <person name="Zhao Q."/>
            <person name="Wortman J.R."/>
            <person name="Bidwell S.L."/>
            <person name="Alsmark U.C.M."/>
            <person name="Besteiro S."/>
            <person name="Sicheritz-Ponten T."/>
            <person name="Noel C.J."/>
            <person name="Dacks J.B."/>
            <person name="Foster P.G."/>
            <person name="Simillion C."/>
            <person name="Van de Peer Y."/>
            <person name="Miranda-Saavedra D."/>
            <person name="Barton G.J."/>
            <person name="Westrop G.D."/>
            <person name="Mueller S."/>
            <person name="Dessi D."/>
            <person name="Fiori P.L."/>
            <person name="Ren Q."/>
            <person name="Paulsen I."/>
            <person name="Zhang H."/>
            <person name="Bastida-Corcuera F.D."/>
            <person name="Simoes-Barbosa A."/>
            <person name="Brown M.T."/>
            <person name="Hayes R.D."/>
            <person name="Mukherjee M."/>
            <person name="Okumura C.Y."/>
            <person name="Schneider R."/>
            <person name="Smith A.J."/>
            <person name="Vanacova S."/>
            <person name="Villalvazo M."/>
            <person name="Haas B.J."/>
            <person name="Pertea M."/>
            <person name="Feldblyum T.V."/>
            <person name="Utterback T.R."/>
            <person name="Shu C.L."/>
            <person name="Osoegawa K."/>
            <person name="de Jong P.J."/>
            <person name="Hrdy I."/>
            <person name="Horvathova L."/>
            <person name="Zubacova Z."/>
            <person name="Dolezal P."/>
            <person name="Malik S.B."/>
            <person name="Logsdon J.M. Jr."/>
            <person name="Henze K."/>
            <person name="Gupta A."/>
            <person name="Wang C.C."/>
            <person name="Dunne R.L."/>
            <person name="Upcroft J.A."/>
            <person name="Upcroft P."/>
            <person name="White O."/>
            <person name="Salzberg S.L."/>
            <person name="Tang P."/>
            <person name="Chiu C.-H."/>
            <person name="Lee Y.-S."/>
            <person name="Embley T.M."/>
            <person name="Coombs G.H."/>
            <person name="Mottram J.C."/>
            <person name="Tachezy J."/>
            <person name="Fraser-Liggett C.M."/>
            <person name="Johnson P.J."/>
        </authorList>
    </citation>
    <scope>NUCLEOTIDE SEQUENCE [LARGE SCALE GENOMIC DNA]</scope>
    <source>
        <strain evidence="5">G3</strain>
    </source>
</reference>
<feature type="compositionally biased region" description="Polar residues" evidence="4">
    <location>
        <begin position="1278"/>
        <end position="1305"/>
    </location>
</feature>
<feature type="compositionally biased region" description="Basic and acidic residues" evidence="4">
    <location>
        <begin position="836"/>
        <end position="876"/>
    </location>
</feature>
<keyword evidence="2" id="KW-0539">Nucleus</keyword>
<feature type="compositionally biased region" description="Acidic residues" evidence="4">
    <location>
        <begin position="1103"/>
        <end position="1117"/>
    </location>
</feature>
<feature type="compositionally biased region" description="Polar residues" evidence="4">
    <location>
        <begin position="747"/>
        <end position="756"/>
    </location>
</feature>
<feature type="region of interest" description="Disordered" evidence="4">
    <location>
        <begin position="1278"/>
        <end position="1393"/>
    </location>
</feature>
<feature type="region of interest" description="Disordered" evidence="4">
    <location>
        <begin position="1414"/>
        <end position="1441"/>
    </location>
</feature>
<dbReference type="SUPFAM" id="SSF54160">
    <property type="entry name" value="Chromo domain-like"/>
    <property type="match status" value="1"/>
</dbReference>
<dbReference type="STRING" id="5722.A2F9T1"/>
<proteinExistence type="predicted"/>
<feature type="region of interest" description="Disordered" evidence="4">
    <location>
        <begin position="1581"/>
        <end position="1601"/>
    </location>
</feature>
<keyword evidence="6" id="KW-1185">Reference proteome</keyword>
<evidence type="ECO:0000313" key="6">
    <source>
        <dbReference type="Proteomes" id="UP000001542"/>
    </source>
</evidence>
<dbReference type="EMBL" id="DS113680">
    <property type="protein sequence ID" value="EAX98329.1"/>
    <property type="molecule type" value="Genomic_DNA"/>
</dbReference>
<feature type="compositionally biased region" description="Basic residues" evidence="4">
    <location>
        <begin position="826"/>
        <end position="835"/>
    </location>
</feature>
<dbReference type="InterPro" id="IPR016197">
    <property type="entry name" value="Chromo-like_dom_sf"/>
</dbReference>
<feature type="compositionally biased region" description="Polar residues" evidence="4">
    <location>
        <begin position="1193"/>
        <end position="1221"/>
    </location>
</feature>
<dbReference type="InterPro" id="IPR040092">
    <property type="entry name" value="TBRG1"/>
</dbReference>
<dbReference type="KEGG" id="tva:4756126"/>
<name>A2F9T1_TRIV3</name>
<evidence type="ECO:0000256" key="1">
    <source>
        <dbReference type="ARBA" id="ARBA00004123"/>
    </source>
</evidence>
<dbReference type="SMART" id="SM00542">
    <property type="entry name" value="FYRC"/>
    <property type="match status" value="1"/>
</dbReference>
<dbReference type="InParanoid" id="A2F9T1"/>
<dbReference type="Pfam" id="PF05964">
    <property type="entry name" value="FYRN"/>
    <property type="match status" value="1"/>
</dbReference>
<dbReference type="RefSeq" id="XP_001311259.1">
    <property type="nucleotide sequence ID" value="XM_001311258.1"/>
</dbReference>
<feature type="compositionally biased region" description="Low complexity" evidence="4">
    <location>
        <begin position="630"/>
        <end position="650"/>
    </location>
</feature>
<dbReference type="InterPro" id="IPR003888">
    <property type="entry name" value="FYrich_N"/>
</dbReference>
<dbReference type="Proteomes" id="UP000001542">
    <property type="component" value="Unassembled WGS sequence"/>
</dbReference>
<reference evidence="5" key="1">
    <citation type="submission" date="2006-10" db="EMBL/GenBank/DDBJ databases">
        <authorList>
            <person name="Amadeo P."/>
            <person name="Zhao Q."/>
            <person name="Wortman J."/>
            <person name="Fraser-Liggett C."/>
            <person name="Carlton J."/>
        </authorList>
    </citation>
    <scope>NUCLEOTIDE SEQUENCE</scope>
    <source>
        <strain evidence="5">G3</strain>
    </source>
</reference>
<feature type="compositionally biased region" description="Basic and acidic residues" evidence="4">
    <location>
        <begin position="812"/>
        <end position="825"/>
    </location>
</feature>
<feature type="region of interest" description="Disordered" evidence="4">
    <location>
        <begin position="692"/>
        <end position="767"/>
    </location>
</feature>
<dbReference type="PROSITE" id="PS51543">
    <property type="entry name" value="FYRC"/>
    <property type="match status" value="1"/>
</dbReference>
<protein>
    <submittedName>
        <fullName evidence="5">Uncharacterized protein</fullName>
    </submittedName>
</protein>
<comment type="subcellular location">
    <subcellularLocation>
        <location evidence="1">Nucleus</location>
    </subcellularLocation>
</comment>
<feature type="compositionally biased region" description="Low complexity" evidence="4">
    <location>
        <begin position="705"/>
        <end position="725"/>
    </location>
</feature>
<dbReference type="Gene3D" id="3.30.160.360">
    <property type="match status" value="1"/>
</dbReference>
<evidence type="ECO:0000256" key="3">
    <source>
        <dbReference type="SAM" id="Coils"/>
    </source>
</evidence>
<dbReference type="VEuPathDB" id="TrichDB:TVAGG3_1058010"/>
<feature type="region of interest" description="Disordered" evidence="4">
    <location>
        <begin position="800"/>
        <end position="876"/>
    </location>
</feature>
<dbReference type="Pfam" id="PF05965">
    <property type="entry name" value="FYRC"/>
    <property type="match status" value="1"/>
</dbReference>
<feature type="region of interest" description="Disordered" evidence="4">
    <location>
        <begin position="628"/>
        <end position="653"/>
    </location>
</feature>
<keyword evidence="3" id="KW-0175">Coiled coil</keyword>
<dbReference type="PROSITE" id="PS51542">
    <property type="entry name" value="FYRN"/>
    <property type="match status" value="1"/>
</dbReference>
<feature type="region of interest" description="Disordered" evidence="4">
    <location>
        <begin position="1102"/>
        <end position="1250"/>
    </location>
</feature>
<dbReference type="GO" id="GO:0005634">
    <property type="term" value="C:nucleus"/>
    <property type="evidence" value="ECO:0000318"/>
    <property type="project" value="GO_Central"/>
</dbReference>
<evidence type="ECO:0000256" key="2">
    <source>
        <dbReference type="ARBA" id="ARBA00023242"/>
    </source>
</evidence>
<evidence type="ECO:0000313" key="5">
    <source>
        <dbReference type="EMBL" id="EAX98329.1"/>
    </source>
</evidence>
<dbReference type="PANTHER" id="PTHR22715">
    <property type="entry name" value="TRANSFORMING GROWTH FACTOR BETA REGULATED GENE 1"/>
    <property type="match status" value="1"/>
</dbReference>
<organism evidence="5 6">
    <name type="scientific">Trichomonas vaginalis (strain ATCC PRA-98 / G3)</name>
    <dbReference type="NCBI Taxonomy" id="412133"/>
    <lineage>
        <taxon>Eukaryota</taxon>
        <taxon>Metamonada</taxon>
        <taxon>Parabasalia</taxon>
        <taxon>Trichomonadida</taxon>
        <taxon>Trichomonadidae</taxon>
        <taxon>Trichomonas</taxon>
    </lineage>
</organism>
<evidence type="ECO:0000256" key="4">
    <source>
        <dbReference type="SAM" id="MobiDB-lite"/>
    </source>
</evidence>
<gene>
    <name evidence="5" type="ORF">TVAG_176990</name>
</gene>
<accession>A2F9T1</accession>
<dbReference type="GO" id="GO:0051726">
    <property type="term" value="P:regulation of cell cycle"/>
    <property type="evidence" value="ECO:0000318"/>
    <property type="project" value="GO_Central"/>
</dbReference>
<dbReference type="PANTHER" id="PTHR22715:SF0">
    <property type="entry name" value="TRANSFORMING GROWTH FACTOR BETA REGULATOR 1"/>
    <property type="match status" value="1"/>
</dbReference>